<dbReference type="RefSeq" id="WP_129969271.1">
    <property type="nucleotide sequence ID" value="NZ_JACCEW010000003.1"/>
</dbReference>
<name>A0A853FA79_9BURK</name>
<comment type="caution">
    <text evidence="3">The sequence shown here is derived from an EMBL/GenBank/DDBJ whole genome shotgun (WGS) entry which is preliminary data.</text>
</comment>
<dbReference type="InterPro" id="IPR002491">
    <property type="entry name" value="ABC_transptr_periplasmic_BD"/>
</dbReference>
<protein>
    <submittedName>
        <fullName evidence="3">ABC transporter substrate-binding protein</fullName>
    </submittedName>
</protein>
<dbReference type="PROSITE" id="PS50983">
    <property type="entry name" value="FE_B12_PBP"/>
    <property type="match status" value="1"/>
</dbReference>
<evidence type="ECO:0000313" key="4">
    <source>
        <dbReference type="Proteomes" id="UP000580517"/>
    </source>
</evidence>
<gene>
    <name evidence="3" type="ORF">H0A68_12025</name>
</gene>
<dbReference type="SUPFAM" id="SSF53807">
    <property type="entry name" value="Helical backbone' metal receptor"/>
    <property type="match status" value="1"/>
</dbReference>
<organism evidence="3 4">
    <name type="scientific">Allopusillimonas soli</name>
    <dbReference type="NCBI Taxonomy" id="659016"/>
    <lineage>
        <taxon>Bacteria</taxon>
        <taxon>Pseudomonadati</taxon>
        <taxon>Pseudomonadota</taxon>
        <taxon>Betaproteobacteria</taxon>
        <taxon>Burkholderiales</taxon>
        <taxon>Alcaligenaceae</taxon>
        <taxon>Allopusillimonas</taxon>
    </lineage>
</organism>
<dbReference type="Gene3D" id="3.40.50.1980">
    <property type="entry name" value="Nitrogenase molybdenum iron protein domain"/>
    <property type="match status" value="2"/>
</dbReference>
<evidence type="ECO:0000256" key="1">
    <source>
        <dbReference type="SAM" id="SignalP"/>
    </source>
</evidence>
<dbReference type="Proteomes" id="UP000580517">
    <property type="component" value="Unassembled WGS sequence"/>
</dbReference>
<evidence type="ECO:0000313" key="3">
    <source>
        <dbReference type="EMBL" id="NYT37604.1"/>
    </source>
</evidence>
<dbReference type="PANTHER" id="PTHR30535">
    <property type="entry name" value="VITAMIN B12-BINDING PROTEIN"/>
    <property type="match status" value="1"/>
</dbReference>
<dbReference type="AlphaFoldDB" id="A0A853FA79"/>
<proteinExistence type="predicted"/>
<evidence type="ECO:0000259" key="2">
    <source>
        <dbReference type="PROSITE" id="PS50983"/>
    </source>
</evidence>
<feature type="chain" id="PRO_5032704290" evidence="1">
    <location>
        <begin position="21"/>
        <end position="292"/>
    </location>
</feature>
<dbReference type="PANTHER" id="PTHR30535:SF34">
    <property type="entry name" value="MOLYBDATE-BINDING PROTEIN MOLA"/>
    <property type="match status" value="1"/>
</dbReference>
<keyword evidence="1" id="KW-0732">Signal</keyword>
<keyword evidence="4" id="KW-1185">Reference proteome</keyword>
<sequence length="292" mass="30884">MSMRVLLAISALLAARLALAAGGPPYERAIALAPHITELIFAAGAGKHVAGTVLRSDFPPQARSIPRVGDGLSVSAEAVLALDPDIVLAWRANNATRQLAPTLEQAHIRLDYSAPRSLDDIPAQILRMGMLFGTTAAAAPAAAALAQNIAALRQRYAQRTPVSVVIEISEPPLYVIAGDPVLEDMLRSCGATNIFSDISMPAAQASRESVLLRGPDALIVPFQDEAAVASVRRRWSEAGLPAARAGHVIGLDPDSLFRPGPRLVDTAGQLCARIDQIRQALSRRTSQAHALK</sequence>
<feature type="domain" description="Fe/B12 periplasmic-binding" evidence="2">
    <location>
        <begin position="28"/>
        <end position="285"/>
    </location>
</feature>
<dbReference type="EMBL" id="JACCEW010000003">
    <property type="protein sequence ID" value="NYT37604.1"/>
    <property type="molecule type" value="Genomic_DNA"/>
</dbReference>
<dbReference type="Pfam" id="PF01497">
    <property type="entry name" value="Peripla_BP_2"/>
    <property type="match status" value="1"/>
</dbReference>
<feature type="signal peptide" evidence="1">
    <location>
        <begin position="1"/>
        <end position="20"/>
    </location>
</feature>
<dbReference type="InterPro" id="IPR050902">
    <property type="entry name" value="ABC_Transporter_SBP"/>
</dbReference>
<dbReference type="OrthoDB" id="6495095at2"/>
<reference evidence="3 4" key="1">
    <citation type="submission" date="2020-07" db="EMBL/GenBank/DDBJ databases">
        <title>Taxonomic revisions and descriptions of new bacterial species based on genomic comparisons in the high-G+C-content subgroup of the family Alcaligenaceae.</title>
        <authorList>
            <person name="Szabo A."/>
            <person name="Felfoldi T."/>
        </authorList>
    </citation>
    <scope>NUCLEOTIDE SEQUENCE [LARGE SCALE GENOMIC DNA]</scope>
    <source>
        <strain evidence="3 4">DSM 25264</strain>
    </source>
</reference>
<accession>A0A853FA79</accession>